<sequence length="444" mass="49564">MYLNPGLGTDLTYRIPRGRGSFGAPARPSAPLQYLSALAAAERLGICLKNVKGIGRELQLARLLGVAGWNAVAVRVEGVTASFLWTEPHSKELKLKLELQFGAPKSWQEVITGVVVRQAVVVELGAQALVGHFSVFTILNSSTHNPRLRIQNLQCPDCKKSYTKHLWDSSVQGVYDVESYEKDMGKAPEVFTVQGGVFLEAVSVCHVELGGPTYEAHCFNEASYAAEQLAKSSKSYVIVAACALEEPTAPKLLARLVELPQVRGIRQILNHQPDWPRNARLGDLLENVQWRQGFSTLHEYGLSFDLQLNFHQFKKAAELLSSQPEISVIIDHLGSPRLEDLSKEEYWEGLLSLAACPKTYMKISMLSYIHKAWDQEPSVLDAVHRIIRLFGVERCMFASNTPVDQQDAWPPDRLYAAFWSLAQPYGPESLRELFAGTARRAYRM</sequence>
<dbReference type="InterPro" id="IPR032466">
    <property type="entry name" value="Metal_Hydrolase"/>
</dbReference>
<keyword evidence="4" id="KW-1185">Reference proteome</keyword>
<organism evidence="3 4">
    <name type="scientific">Durusdinium trenchii</name>
    <dbReference type="NCBI Taxonomy" id="1381693"/>
    <lineage>
        <taxon>Eukaryota</taxon>
        <taxon>Sar</taxon>
        <taxon>Alveolata</taxon>
        <taxon>Dinophyceae</taxon>
        <taxon>Suessiales</taxon>
        <taxon>Symbiodiniaceae</taxon>
        <taxon>Durusdinium</taxon>
    </lineage>
</organism>
<reference evidence="3 4" key="1">
    <citation type="submission" date="2024-02" db="EMBL/GenBank/DDBJ databases">
        <authorList>
            <person name="Chen Y."/>
            <person name="Shah S."/>
            <person name="Dougan E. K."/>
            <person name="Thang M."/>
            <person name="Chan C."/>
        </authorList>
    </citation>
    <scope>NUCLEOTIDE SEQUENCE [LARGE SCALE GENOMIC DNA]</scope>
</reference>
<evidence type="ECO:0000313" key="4">
    <source>
        <dbReference type="Proteomes" id="UP001642464"/>
    </source>
</evidence>
<dbReference type="Gene3D" id="3.20.20.140">
    <property type="entry name" value="Metal-dependent hydrolases"/>
    <property type="match status" value="1"/>
</dbReference>
<comment type="similarity">
    <text evidence="1">Belongs to the metallo-dependent hydrolases superfamily.</text>
</comment>
<comment type="caution">
    <text evidence="3">The sequence shown here is derived from an EMBL/GenBank/DDBJ whole genome shotgun (WGS) entry which is preliminary data.</text>
</comment>
<dbReference type="PANTHER" id="PTHR43569">
    <property type="entry name" value="AMIDOHYDROLASE"/>
    <property type="match status" value="1"/>
</dbReference>
<dbReference type="Proteomes" id="UP001642464">
    <property type="component" value="Unassembled WGS sequence"/>
</dbReference>
<name>A0ABP0MH03_9DINO</name>
<accession>A0ABP0MH03</accession>
<dbReference type="InterPro" id="IPR006680">
    <property type="entry name" value="Amidohydro-rel"/>
</dbReference>
<feature type="domain" description="Amidohydrolase-related" evidence="2">
    <location>
        <begin position="213"/>
        <end position="443"/>
    </location>
</feature>
<protein>
    <submittedName>
        <fullName evidence="3">Uncharacterized protein y4mH</fullName>
    </submittedName>
</protein>
<dbReference type="EMBL" id="CAXAMM010021668">
    <property type="protein sequence ID" value="CAK9050388.1"/>
    <property type="molecule type" value="Genomic_DNA"/>
</dbReference>
<dbReference type="PANTHER" id="PTHR43569:SF2">
    <property type="entry name" value="AMIDOHYDROLASE-RELATED DOMAIN-CONTAINING PROTEIN"/>
    <property type="match status" value="1"/>
</dbReference>
<evidence type="ECO:0000313" key="3">
    <source>
        <dbReference type="EMBL" id="CAK9050388.1"/>
    </source>
</evidence>
<evidence type="ECO:0000256" key="1">
    <source>
        <dbReference type="ARBA" id="ARBA00038310"/>
    </source>
</evidence>
<dbReference type="SUPFAM" id="SSF51556">
    <property type="entry name" value="Metallo-dependent hydrolases"/>
    <property type="match status" value="1"/>
</dbReference>
<proteinExistence type="inferred from homology"/>
<gene>
    <name evidence="3" type="ORF">SCF082_LOCUS27797</name>
</gene>
<dbReference type="InterPro" id="IPR052350">
    <property type="entry name" value="Metallo-dep_Lactonases"/>
</dbReference>
<evidence type="ECO:0000259" key="2">
    <source>
        <dbReference type="Pfam" id="PF04909"/>
    </source>
</evidence>
<dbReference type="Pfam" id="PF04909">
    <property type="entry name" value="Amidohydro_2"/>
    <property type="match status" value="1"/>
</dbReference>